<organism evidence="7 8">
    <name type="scientific">Halomonas cupida</name>
    <dbReference type="NCBI Taxonomy" id="44933"/>
    <lineage>
        <taxon>Bacteria</taxon>
        <taxon>Pseudomonadati</taxon>
        <taxon>Pseudomonadota</taxon>
        <taxon>Gammaproteobacteria</taxon>
        <taxon>Oceanospirillales</taxon>
        <taxon>Halomonadaceae</taxon>
        <taxon>Halomonas</taxon>
    </lineage>
</organism>
<evidence type="ECO:0000256" key="1">
    <source>
        <dbReference type="ARBA" id="ARBA00022475"/>
    </source>
</evidence>
<sequence>MALREYALGGVYFSPLLLYLMAGIVVALLLRFVLYRLLGSSRLWYEAWLDTSLVVLCTAAIAWLGARSGV</sequence>
<keyword evidence="3 5" id="KW-1133">Transmembrane helix</keyword>
<evidence type="ECO:0000313" key="8">
    <source>
        <dbReference type="Proteomes" id="UP000184123"/>
    </source>
</evidence>
<dbReference type="EMBL" id="BJXU01000172">
    <property type="protein sequence ID" value="GEN25912.1"/>
    <property type="molecule type" value="Genomic_DNA"/>
</dbReference>
<evidence type="ECO:0000256" key="2">
    <source>
        <dbReference type="ARBA" id="ARBA00022692"/>
    </source>
</evidence>
<dbReference type="AlphaFoldDB" id="A0A1M7CX02"/>
<evidence type="ECO:0000256" key="5">
    <source>
        <dbReference type="SAM" id="Phobius"/>
    </source>
</evidence>
<dbReference type="EMBL" id="FRCA01000002">
    <property type="protein sequence ID" value="SHL71677.1"/>
    <property type="molecule type" value="Genomic_DNA"/>
</dbReference>
<keyword evidence="9" id="KW-1185">Reference proteome</keyword>
<dbReference type="OrthoDB" id="7021192at2"/>
<feature type="transmembrane region" description="Helical" evidence="5">
    <location>
        <begin position="47"/>
        <end position="66"/>
    </location>
</feature>
<evidence type="ECO:0000256" key="4">
    <source>
        <dbReference type="ARBA" id="ARBA00023136"/>
    </source>
</evidence>
<evidence type="ECO:0000313" key="9">
    <source>
        <dbReference type="Proteomes" id="UP000321726"/>
    </source>
</evidence>
<name>A0A1M7CX02_9GAMM</name>
<keyword evidence="2 5" id="KW-0812">Transmembrane</keyword>
<dbReference type="Proteomes" id="UP000321726">
    <property type="component" value="Unassembled WGS sequence"/>
</dbReference>
<dbReference type="InterPro" id="IPR012451">
    <property type="entry name" value="DUF1656"/>
</dbReference>
<proteinExistence type="predicted"/>
<feature type="transmembrane region" description="Helical" evidence="5">
    <location>
        <begin position="12"/>
        <end position="35"/>
    </location>
</feature>
<dbReference type="STRING" id="44933.SAMN05660971_01271"/>
<dbReference type="RefSeq" id="WP_073434143.1">
    <property type="nucleotide sequence ID" value="NZ_BJXU01000172.1"/>
</dbReference>
<reference evidence="7 8" key="1">
    <citation type="submission" date="2016-11" db="EMBL/GenBank/DDBJ databases">
        <authorList>
            <person name="Jaros S."/>
            <person name="Januszkiewicz K."/>
            <person name="Wedrychowicz H."/>
        </authorList>
    </citation>
    <scope>NUCLEOTIDE SEQUENCE [LARGE SCALE GENOMIC DNA]</scope>
    <source>
        <strain evidence="7 8">DSM 4740</strain>
    </source>
</reference>
<dbReference type="Pfam" id="PF07869">
    <property type="entry name" value="DUF1656"/>
    <property type="match status" value="1"/>
</dbReference>
<evidence type="ECO:0000313" key="6">
    <source>
        <dbReference type="EMBL" id="GEN25912.1"/>
    </source>
</evidence>
<keyword evidence="1" id="KW-1003">Cell membrane</keyword>
<accession>A0A1M7CX02</accession>
<keyword evidence="4 5" id="KW-0472">Membrane</keyword>
<reference evidence="6 9" key="2">
    <citation type="submission" date="2019-07" db="EMBL/GenBank/DDBJ databases">
        <title>Whole genome shotgun sequence of Halomonas cupida NBRC 102219.</title>
        <authorList>
            <person name="Hosoyama A."/>
            <person name="Uohara A."/>
            <person name="Ohji S."/>
            <person name="Ichikawa N."/>
        </authorList>
    </citation>
    <scope>NUCLEOTIDE SEQUENCE [LARGE SCALE GENOMIC DNA]</scope>
    <source>
        <strain evidence="6 9">NBRC 102219</strain>
    </source>
</reference>
<evidence type="ECO:0000313" key="7">
    <source>
        <dbReference type="EMBL" id="SHL71677.1"/>
    </source>
</evidence>
<dbReference type="Proteomes" id="UP000184123">
    <property type="component" value="Unassembled WGS sequence"/>
</dbReference>
<evidence type="ECO:0008006" key="10">
    <source>
        <dbReference type="Google" id="ProtNLM"/>
    </source>
</evidence>
<evidence type="ECO:0000256" key="3">
    <source>
        <dbReference type="ARBA" id="ARBA00022989"/>
    </source>
</evidence>
<gene>
    <name evidence="6" type="ORF">HCU01_38610</name>
    <name evidence="7" type="ORF">SAMN05660971_01271</name>
</gene>
<protein>
    <recommendedName>
        <fullName evidence="10">DUF1656 domain-containing protein</fullName>
    </recommendedName>
</protein>